<feature type="chain" id="PRO_5039389840" description="Low molecular weight antigen MTB12-like C-terminal domain-containing protein" evidence="4">
    <location>
        <begin position="27"/>
        <end position="181"/>
    </location>
</feature>
<evidence type="ECO:0000256" key="4">
    <source>
        <dbReference type="SAM" id="SignalP"/>
    </source>
</evidence>
<dbReference type="EMBL" id="BMVC01000009">
    <property type="protein sequence ID" value="GHD01806.1"/>
    <property type="molecule type" value="Genomic_DNA"/>
</dbReference>
<reference evidence="6" key="2">
    <citation type="submission" date="2020-09" db="EMBL/GenBank/DDBJ databases">
        <authorList>
            <person name="Sun Q."/>
            <person name="Ohkuma M."/>
        </authorList>
    </citation>
    <scope>NUCLEOTIDE SEQUENCE</scope>
    <source>
        <strain evidence="6">JCM 4637</strain>
    </source>
</reference>
<evidence type="ECO:0000313" key="6">
    <source>
        <dbReference type="EMBL" id="GHD01806.1"/>
    </source>
</evidence>
<protein>
    <recommendedName>
        <fullName evidence="5">Low molecular weight antigen MTB12-like C-terminal domain-containing protein</fullName>
    </recommendedName>
</protein>
<comment type="caution">
    <text evidence="6">The sequence shown here is derived from an EMBL/GenBank/DDBJ whole genome shotgun (WGS) entry which is preliminary data.</text>
</comment>
<evidence type="ECO:0000256" key="3">
    <source>
        <dbReference type="SAM" id="MobiDB-lite"/>
    </source>
</evidence>
<accession>A0A918X1G9</accession>
<comment type="similarity">
    <text evidence="2">Belongs to the MTB12 family.</text>
</comment>
<keyword evidence="1 4" id="KW-0732">Signal</keyword>
<feature type="compositionally biased region" description="Low complexity" evidence="3">
    <location>
        <begin position="41"/>
        <end position="69"/>
    </location>
</feature>
<dbReference type="AlphaFoldDB" id="A0A918X1G9"/>
<evidence type="ECO:0000256" key="1">
    <source>
        <dbReference type="ARBA" id="ARBA00022729"/>
    </source>
</evidence>
<sequence length="181" mass="18424">MRIRGKSRTVAWAAAAVLALTVSATACGDGGDPAKPPPSEAPTAPAAPGVDPQPSDSASASGPADTTSAKRQVEANWKAFFDPTVPTAEKTRYLENGETLKPLLLAFTGDKRGGQTSTKVTDVRFNSAAKATVTYDLLLNGAPVLPGSKGTSVLQDGTWKVSVKSLCALVKLSGNAAAPGC</sequence>
<evidence type="ECO:0000259" key="5">
    <source>
        <dbReference type="Pfam" id="PF26580"/>
    </source>
</evidence>
<evidence type="ECO:0000256" key="2">
    <source>
        <dbReference type="ARBA" id="ARBA00093774"/>
    </source>
</evidence>
<dbReference type="Pfam" id="PF26580">
    <property type="entry name" value="Mtb12_C"/>
    <property type="match status" value="1"/>
</dbReference>
<evidence type="ECO:0000313" key="7">
    <source>
        <dbReference type="Proteomes" id="UP000638353"/>
    </source>
</evidence>
<proteinExistence type="inferred from homology"/>
<dbReference type="InterPro" id="IPR058644">
    <property type="entry name" value="Mtb12-like_C"/>
</dbReference>
<reference evidence="6" key="1">
    <citation type="journal article" date="2014" name="Int. J. Syst. Evol. Microbiol.">
        <title>Complete genome sequence of Corynebacterium casei LMG S-19264T (=DSM 44701T), isolated from a smear-ripened cheese.</title>
        <authorList>
            <consortium name="US DOE Joint Genome Institute (JGI-PGF)"/>
            <person name="Walter F."/>
            <person name="Albersmeier A."/>
            <person name="Kalinowski J."/>
            <person name="Ruckert C."/>
        </authorList>
    </citation>
    <scope>NUCLEOTIDE SEQUENCE</scope>
    <source>
        <strain evidence="6">JCM 4637</strain>
    </source>
</reference>
<dbReference type="Proteomes" id="UP000638353">
    <property type="component" value="Unassembled WGS sequence"/>
</dbReference>
<gene>
    <name evidence="6" type="ORF">GCM10010334_47870</name>
</gene>
<feature type="domain" description="Low molecular weight antigen MTB12-like C-terminal" evidence="5">
    <location>
        <begin position="69"/>
        <end position="176"/>
    </location>
</feature>
<organism evidence="6 7">
    <name type="scientific">Streptomyces finlayi</name>
    <dbReference type="NCBI Taxonomy" id="67296"/>
    <lineage>
        <taxon>Bacteria</taxon>
        <taxon>Bacillati</taxon>
        <taxon>Actinomycetota</taxon>
        <taxon>Actinomycetes</taxon>
        <taxon>Kitasatosporales</taxon>
        <taxon>Streptomycetaceae</taxon>
        <taxon>Streptomyces</taxon>
    </lineage>
</organism>
<name>A0A918X1G9_9ACTN</name>
<feature type="signal peptide" evidence="4">
    <location>
        <begin position="1"/>
        <end position="26"/>
    </location>
</feature>
<dbReference type="PROSITE" id="PS51257">
    <property type="entry name" value="PROKAR_LIPOPROTEIN"/>
    <property type="match status" value="1"/>
</dbReference>
<feature type="region of interest" description="Disordered" evidence="3">
    <location>
        <begin position="29"/>
        <end position="69"/>
    </location>
</feature>